<accession>A0A7V7UA78</accession>
<evidence type="ECO:0000256" key="6">
    <source>
        <dbReference type="NCBIfam" id="TIGR00922"/>
    </source>
</evidence>
<dbReference type="SUPFAM" id="SSF82679">
    <property type="entry name" value="N-utilization substance G protein NusG, N-terminal domain"/>
    <property type="match status" value="1"/>
</dbReference>
<feature type="domain" description="NusG-like N-terminal" evidence="8">
    <location>
        <begin position="3"/>
        <end position="111"/>
    </location>
</feature>
<dbReference type="PROSITE" id="PS01014">
    <property type="entry name" value="NUSG"/>
    <property type="match status" value="1"/>
</dbReference>
<keyword evidence="1 5" id="KW-0806">Transcription termination</keyword>
<dbReference type="Gene3D" id="2.30.30.30">
    <property type="match status" value="1"/>
</dbReference>
<evidence type="ECO:0000259" key="8">
    <source>
        <dbReference type="SMART" id="SM00738"/>
    </source>
</evidence>
<dbReference type="InterPro" id="IPR001062">
    <property type="entry name" value="Transcrpt_antiterm_NusG"/>
</dbReference>
<dbReference type="SMART" id="SM00738">
    <property type="entry name" value="NGN"/>
    <property type="match status" value="1"/>
</dbReference>
<name>A0A7V7UA78_9FIRM</name>
<evidence type="ECO:0000313" key="9">
    <source>
        <dbReference type="EMBL" id="KAB1434336.1"/>
    </source>
</evidence>
<dbReference type="RefSeq" id="WP_151148359.1">
    <property type="nucleotide sequence ID" value="NZ_WAGX01000008.1"/>
</dbReference>
<evidence type="ECO:0000313" key="10">
    <source>
        <dbReference type="Proteomes" id="UP000461768"/>
    </source>
</evidence>
<evidence type="ECO:0000256" key="7">
    <source>
        <dbReference type="RuleBase" id="RU000538"/>
    </source>
</evidence>
<dbReference type="GO" id="GO:0031564">
    <property type="term" value="P:transcription antitermination"/>
    <property type="evidence" value="ECO:0007669"/>
    <property type="project" value="UniProtKB-UniRule"/>
</dbReference>
<reference evidence="9 10" key="1">
    <citation type="submission" date="2019-09" db="EMBL/GenBank/DDBJ databases">
        <authorList>
            <person name="Valk L.C."/>
        </authorList>
    </citation>
    <scope>NUCLEOTIDE SEQUENCE [LARGE SCALE GENOMIC DNA]</scope>
    <source>
        <strain evidence="9">GalUA</strain>
    </source>
</reference>
<keyword evidence="4 5" id="KW-0804">Transcription</keyword>
<dbReference type="GO" id="GO:0006354">
    <property type="term" value="P:DNA-templated transcription elongation"/>
    <property type="evidence" value="ECO:0007669"/>
    <property type="project" value="UniProtKB-UniRule"/>
</dbReference>
<dbReference type="GO" id="GO:0032784">
    <property type="term" value="P:regulation of DNA-templated transcription elongation"/>
    <property type="evidence" value="ECO:0007669"/>
    <property type="project" value="InterPro"/>
</dbReference>
<keyword evidence="10" id="KW-1185">Reference proteome</keyword>
<dbReference type="PANTHER" id="PTHR30265:SF2">
    <property type="entry name" value="TRANSCRIPTION TERMINATION_ANTITERMINATION PROTEIN NUSG"/>
    <property type="match status" value="1"/>
</dbReference>
<dbReference type="InterPro" id="IPR014722">
    <property type="entry name" value="Rib_uL2_dom2"/>
</dbReference>
<dbReference type="InterPro" id="IPR036735">
    <property type="entry name" value="NGN_dom_sf"/>
</dbReference>
<reference evidence="9 10" key="2">
    <citation type="submission" date="2020-02" db="EMBL/GenBank/DDBJ databases">
        <title>Candidatus Galacturonibacter soehngenii shows hetero-acetogenic catabolism of galacturonic acid but lacks a canonical carbon monoxide dehydrogenase/acetyl-CoA synthase complex.</title>
        <authorList>
            <person name="Diender M."/>
            <person name="Stouten G.R."/>
            <person name="Petersen J.F."/>
            <person name="Nielsen P.H."/>
            <person name="Dueholm M.S."/>
            <person name="Pronk J.T."/>
            <person name="Van Loosdrecht M.C.M."/>
        </authorList>
    </citation>
    <scope>NUCLEOTIDE SEQUENCE [LARGE SCALE GENOMIC DNA]</scope>
    <source>
        <strain evidence="9">GalUA</strain>
    </source>
</reference>
<evidence type="ECO:0000256" key="3">
    <source>
        <dbReference type="ARBA" id="ARBA00023015"/>
    </source>
</evidence>
<dbReference type="GO" id="GO:0006353">
    <property type="term" value="P:DNA-templated transcription termination"/>
    <property type="evidence" value="ECO:0007669"/>
    <property type="project" value="UniProtKB-UniRule"/>
</dbReference>
<dbReference type="Proteomes" id="UP000461768">
    <property type="component" value="Unassembled WGS sequence"/>
</dbReference>
<evidence type="ECO:0000256" key="1">
    <source>
        <dbReference type="ARBA" id="ARBA00022472"/>
    </source>
</evidence>
<dbReference type="InterPro" id="IPR008991">
    <property type="entry name" value="Translation_prot_SH3-like_sf"/>
</dbReference>
<organism evidence="9 10">
    <name type="scientific">Candidatus Galacturonatibacter soehngenii</name>
    <dbReference type="NCBI Taxonomy" id="2307010"/>
    <lineage>
        <taxon>Bacteria</taxon>
        <taxon>Bacillati</taxon>
        <taxon>Bacillota</taxon>
        <taxon>Clostridia</taxon>
        <taxon>Lachnospirales</taxon>
        <taxon>Lachnospiraceae</taxon>
        <taxon>Candidatus Galacturonatibacter</taxon>
    </lineage>
</organism>
<dbReference type="Pfam" id="PF02357">
    <property type="entry name" value="NusG"/>
    <property type="match status" value="1"/>
</dbReference>
<dbReference type="InterPro" id="IPR015869">
    <property type="entry name" value="Transcrpt_antiterm_NusG_bac_CS"/>
</dbReference>
<comment type="similarity">
    <text evidence="5 7">Belongs to the NusG family.</text>
</comment>
<dbReference type="InterPro" id="IPR006645">
    <property type="entry name" value="NGN-like_dom"/>
</dbReference>
<proteinExistence type="inferred from homology"/>
<dbReference type="CDD" id="cd06091">
    <property type="entry name" value="KOW_NusG"/>
    <property type="match status" value="1"/>
</dbReference>
<dbReference type="InterPro" id="IPR047050">
    <property type="entry name" value="NGN"/>
</dbReference>
<dbReference type="HAMAP" id="MF_00948">
    <property type="entry name" value="NusG"/>
    <property type="match status" value="1"/>
</dbReference>
<dbReference type="SUPFAM" id="SSF50104">
    <property type="entry name" value="Translation proteins SH3-like domain"/>
    <property type="match status" value="1"/>
</dbReference>
<sequence length="171" mass="19276">MSEANWYVVHTYSGYENKVKANIEKTIENRHLEDQILEVRVPMQDVVELKNGAKKNVQKKLFPGYVLINMVMNDDTWYVVRNTRGVTGFVGPGSKPVPLTEAEMRPLGIKSEDLVVDFVEGDSIVVTGGVWKDTVGVIQAMNPHKQIVIINVDLFGRETPVEISFTEVKKM</sequence>
<dbReference type="EMBL" id="WAGX01000008">
    <property type="protein sequence ID" value="KAB1434336.1"/>
    <property type="molecule type" value="Genomic_DNA"/>
</dbReference>
<keyword evidence="2 5" id="KW-0889">Transcription antitermination</keyword>
<evidence type="ECO:0000256" key="5">
    <source>
        <dbReference type="HAMAP-Rule" id="MF_00948"/>
    </source>
</evidence>
<evidence type="ECO:0000256" key="4">
    <source>
        <dbReference type="ARBA" id="ARBA00023163"/>
    </source>
</evidence>
<dbReference type="Gene3D" id="3.30.70.940">
    <property type="entry name" value="NusG, N-terminal domain"/>
    <property type="match status" value="1"/>
</dbReference>
<dbReference type="GO" id="GO:0005829">
    <property type="term" value="C:cytosol"/>
    <property type="evidence" value="ECO:0007669"/>
    <property type="project" value="TreeGrafter"/>
</dbReference>
<dbReference type="NCBIfam" id="TIGR00922">
    <property type="entry name" value="nusG"/>
    <property type="match status" value="1"/>
</dbReference>
<dbReference type="InterPro" id="IPR043425">
    <property type="entry name" value="NusG-like"/>
</dbReference>
<dbReference type="CDD" id="cd09891">
    <property type="entry name" value="NGN_Bact_1"/>
    <property type="match status" value="1"/>
</dbReference>
<dbReference type="AlphaFoldDB" id="A0A7V7UA78"/>
<dbReference type="OrthoDB" id="9809075at2"/>
<dbReference type="PANTHER" id="PTHR30265">
    <property type="entry name" value="RHO-INTERACTING TRANSCRIPTION TERMINATION FACTOR NUSG"/>
    <property type="match status" value="1"/>
</dbReference>
<dbReference type="FunFam" id="3.30.70.940:FF:000002">
    <property type="entry name" value="Transcription termination/antitermination protein NusG"/>
    <property type="match status" value="1"/>
</dbReference>
<dbReference type="PRINTS" id="PR00338">
    <property type="entry name" value="NUSGTNSCPFCT"/>
</dbReference>
<keyword evidence="3 5" id="KW-0805">Transcription regulation</keyword>
<protein>
    <recommendedName>
        <fullName evidence="5 6">Transcription termination/antitermination protein NusG</fullName>
    </recommendedName>
</protein>
<evidence type="ECO:0000256" key="2">
    <source>
        <dbReference type="ARBA" id="ARBA00022814"/>
    </source>
</evidence>
<comment type="function">
    <text evidence="5 7">Participates in transcription elongation, termination and antitermination.</text>
</comment>
<gene>
    <name evidence="5 9" type="primary">nusG</name>
    <name evidence="9" type="ORF">F7O84_17770</name>
</gene>
<comment type="caution">
    <text evidence="9">The sequence shown here is derived from an EMBL/GenBank/DDBJ whole genome shotgun (WGS) entry which is preliminary data.</text>
</comment>